<evidence type="ECO:0000256" key="1">
    <source>
        <dbReference type="PROSITE-ProRule" id="PRU00285"/>
    </source>
</evidence>
<proteinExistence type="inferred from homology"/>
<name>H5SQ33_9BACT</name>
<accession>H5SQ33</accession>
<dbReference type="Pfam" id="PF00011">
    <property type="entry name" value="HSP20"/>
    <property type="match status" value="1"/>
</dbReference>
<feature type="domain" description="SHSP" evidence="3">
    <location>
        <begin position="39"/>
        <end position="151"/>
    </location>
</feature>
<evidence type="ECO:0000259" key="4">
    <source>
        <dbReference type="PROSITE" id="PS51203"/>
    </source>
</evidence>
<reference evidence="5" key="2">
    <citation type="journal article" date="2012" name="PLoS ONE">
        <title>A Deeply Branching Thermophilic Bacterium with an Ancient Acetyl-CoA Pathway Dominates a Subsurface Ecosystem.</title>
        <authorList>
            <person name="Takami H."/>
            <person name="Noguchi H."/>
            <person name="Takaki Y."/>
            <person name="Uchiyama I."/>
            <person name="Toyoda A."/>
            <person name="Nishi S."/>
            <person name="Chee G.-J."/>
            <person name="Arai W."/>
            <person name="Nunoura T."/>
            <person name="Itoh T."/>
            <person name="Hattori M."/>
            <person name="Takai K."/>
        </authorList>
    </citation>
    <scope>NUCLEOTIDE SEQUENCE</scope>
</reference>
<organism evidence="5">
    <name type="scientific">uncultured Acidobacteriota bacterium</name>
    <dbReference type="NCBI Taxonomy" id="171953"/>
    <lineage>
        <taxon>Bacteria</taxon>
        <taxon>Pseudomonadati</taxon>
        <taxon>Acidobacteriota</taxon>
        <taxon>environmental samples</taxon>
    </lineage>
</organism>
<protein>
    <submittedName>
        <fullName evidence="5">Heat shock protein Hsp20</fullName>
    </submittedName>
</protein>
<dbReference type="InterPro" id="IPR002068">
    <property type="entry name" value="A-crystallin/Hsp20_dom"/>
</dbReference>
<dbReference type="PROSITE" id="PS01031">
    <property type="entry name" value="SHSP"/>
    <property type="match status" value="1"/>
</dbReference>
<dbReference type="Gene3D" id="2.60.40.790">
    <property type="match status" value="1"/>
</dbReference>
<evidence type="ECO:0000256" key="2">
    <source>
        <dbReference type="RuleBase" id="RU003616"/>
    </source>
</evidence>
<dbReference type="InterPro" id="IPR008978">
    <property type="entry name" value="HSP20-like_chaperone"/>
</dbReference>
<dbReference type="InterPro" id="IPR031107">
    <property type="entry name" value="Small_HSP"/>
</dbReference>
<sequence>MALVRWRPFRELEMFRREIDRLLDEIFEREFPTPRRAREITRVFAPAVDMYEKDDEIVLKAELPGMNRDDINIELTEDAITLSGEIKREEEVKEADYYCAERTYGRFSRTIDLPVKVNIEKAEATYKDGVLEIRLPKAEEAKRREIKLKVK</sequence>
<dbReference type="SUPFAM" id="SSF49764">
    <property type="entry name" value="HSP20-like chaperones"/>
    <property type="match status" value="1"/>
</dbReference>
<gene>
    <name evidence="5" type="ORF">HGMM_F55E10C31</name>
</gene>
<dbReference type="AlphaFoldDB" id="H5SQ33"/>
<dbReference type="PANTHER" id="PTHR11527">
    <property type="entry name" value="HEAT-SHOCK PROTEIN 20 FAMILY MEMBER"/>
    <property type="match status" value="1"/>
</dbReference>
<dbReference type="PROSITE" id="PS51203">
    <property type="entry name" value="CS"/>
    <property type="match status" value="1"/>
</dbReference>
<dbReference type="InterPro" id="IPR007052">
    <property type="entry name" value="CS_dom"/>
</dbReference>
<dbReference type="EMBL" id="AP011798">
    <property type="protein sequence ID" value="BAL58269.1"/>
    <property type="molecule type" value="Genomic_DNA"/>
</dbReference>
<evidence type="ECO:0000313" key="5">
    <source>
        <dbReference type="EMBL" id="BAL58269.1"/>
    </source>
</evidence>
<keyword evidence="5" id="KW-0346">Stress response</keyword>
<evidence type="ECO:0000259" key="3">
    <source>
        <dbReference type="PROSITE" id="PS01031"/>
    </source>
</evidence>
<feature type="domain" description="CS" evidence="4">
    <location>
        <begin position="43"/>
        <end position="149"/>
    </location>
</feature>
<reference evidence="5" key="1">
    <citation type="journal article" date="2005" name="Environ. Microbiol.">
        <title>Genetic and functional properties of uncultivated thermophilic crenarchaeotes from a subsurface gold mine as revealed by analysis of genome fragments.</title>
        <authorList>
            <person name="Nunoura T."/>
            <person name="Hirayama H."/>
            <person name="Takami H."/>
            <person name="Oida H."/>
            <person name="Nishi S."/>
            <person name="Shimamura S."/>
            <person name="Suzuki Y."/>
            <person name="Inagaki F."/>
            <person name="Takai K."/>
            <person name="Nealson K.H."/>
            <person name="Horikoshi K."/>
        </authorList>
    </citation>
    <scope>NUCLEOTIDE SEQUENCE</scope>
</reference>
<comment type="similarity">
    <text evidence="1 2">Belongs to the small heat shock protein (HSP20) family.</text>
</comment>
<dbReference type="CDD" id="cd06464">
    <property type="entry name" value="ACD_sHsps-like"/>
    <property type="match status" value="1"/>
</dbReference>